<protein>
    <submittedName>
        <fullName evidence="2">GDSL-type esterase/lipase family protein</fullName>
    </submittedName>
</protein>
<dbReference type="Pfam" id="PF14606">
    <property type="entry name" value="Lipase_GDSL_3"/>
    <property type="match status" value="1"/>
</dbReference>
<gene>
    <name evidence="2" type="ORF">NP075_14880</name>
</gene>
<dbReference type="InterPro" id="IPR036514">
    <property type="entry name" value="SGNH_hydro_sf"/>
</dbReference>
<dbReference type="EMBL" id="CP101989">
    <property type="protein sequence ID" value="UUI64392.1"/>
    <property type="molecule type" value="Genomic_DNA"/>
</dbReference>
<name>A0ABY5K1U2_9CELL</name>
<dbReference type="RefSeq" id="WP_227565219.1">
    <property type="nucleotide sequence ID" value="NZ_CP101989.1"/>
</dbReference>
<proteinExistence type="predicted"/>
<feature type="domain" description="SGNH hydrolase-type esterase" evidence="1">
    <location>
        <begin position="175"/>
        <end position="273"/>
    </location>
</feature>
<dbReference type="SUPFAM" id="SSF52266">
    <property type="entry name" value="SGNH hydrolase"/>
    <property type="match status" value="1"/>
</dbReference>
<reference evidence="2 3" key="1">
    <citation type="submission" date="2022-07" db="EMBL/GenBank/DDBJ databases">
        <title>Novel species in genus cellulomonas.</title>
        <authorList>
            <person name="Ye L."/>
        </authorList>
    </citation>
    <scope>NUCLEOTIDE SEQUENCE [LARGE SCALE GENOMIC DNA]</scope>
    <source>
        <strain evidence="3">zg-Y908</strain>
    </source>
</reference>
<dbReference type="Gene3D" id="3.40.50.1110">
    <property type="entry name" value="SGNH hydrolase"/>
    <property type="match status" value="1"/>
</dbReference>
<keyword evidence="3" id="KW-1185">Reference proteome</keyword>
<evidence type="ECO:0000313" key="3">
    <source>
        <dbReference type="Proteomes" id="UP001317322"/>
    </source>
</evidence>
<dbReference type="Proteomes" id="UP001317322">
    <property type="component" value="Chromosome"/>
</dbReference>
<dbReference type="Gene3D" id="2.60.120.260">
    <property type="entry name" value="Galactose-binding domain-like"/>
    <property type="match status" value="1"/>
</dbReference>
<dbReference type="InterPro" id="IPR013830">
    <property type="entry name" value="SGNH_hydro"/>
</dbReference>
<sequence>MTTPLLTIPLTDDLFRGALELERTGRGVQPHRLPGWARRQLPDPQLLMAEAQPSGVRLVGRTRATRIELDSLPTRVTYVGAPARPDGVYELLVDGAPAGRATVDGGDVLAIDPTTGAREVRPGAPGTVTFADLPDRDKTVELWLPHNELATLVGLRADAPVEPVPADGRPVWLHHGSSISHGSNALTPTGTWPALAARAAGVDLVNLGFGGSALLDPQTARTMRDVPADLVSVKIGINIVNGDTMRLRAFTAAVHGFLDTIRDGHPRTPLLVVSPLLCPIHEDTPGPGAFDPSSFGSGPVRFMATGDPAEVPAGRLTLTVVRDELRRIVAQRRQEDLLLGYLDGRELYGADDAAAHPLPDALHPDAATHRVVGERFARLAFGPGGALAGA</sequence>
<organism evidence="2 3">
    <name type="scientific">Cellulomonas wangsupingiae</name>
    <dbReference type="NCBI Taxonomy" id="2968085"/>
    <lineage>
        <taxon>Bacteria</taxon>
        <taxon>Bacillati</taxon>
        <taxon>Actinomycetota</taxon>
        <taxon>Actinomycetes</taxon>
        <taxon>Micrococcales</taxon>
        <taxon>Cellulomonadaceae</taxon>
        <taxon>Cellulomonas</taxon>
    </lineage>
</organism>
<evidence type="ECO:0000259" key="1">
    <source>
        <dbReference type="Pfam" id="PF14606"/>
    </source>
</evidence>
<accession>A0ABY5K1U2</accession>
<evidence type="ECO:0000313" key="2">
    <source>
        <dbReference type="EMBL" id="UUI64392.1"/>
    </source>
</evidence>